<organism evidence="7 8">
    <name type="scientific">Paenibacillus radicis</name>
    <name type="common">ex Xue et al. 2023</name>
    <dbReference type="NCBI Taxonomy" id="2972489"/>
    <lineage>
        <taxon>Bacteria</taxon>
        <taxon>Bacillati</taxon>
        <taxon>Bacillota</taxon>
        <taxon>Bacilli</taxon>
        <taxon>Bacillales</taxon>
        <taxon>Paenibacillaceae</taxon>
        <taxon>Paenibacillus</taxon>
    </lineage>
</organism>
<dbReference type="RefSeq" id="WP_258212298.1">
    <property type="nucleotide sequence ID" value="NZ_JANQBD010000003.1"/>
</dbReference>
<keyword evidence="2 7" id="KW-0808">Transferase</keyword>
<protein>
    <submittedName>
        <fullName evidence="7">Type II pantothenate kinase</fullName>
        <ecNumber evidence="7">2.7.1.33</ecNumber>
    </submittedName>
</protein>
<evidence type="ECO:0000256" key="2">
    <source>
        <dbReference type="ARBA" id="ARBA00022679"/>
    </source>
</evidence>
<keyword evidence="5" id="KW-0067">ATP-binding</keyword>
<dbReference type="InterPro" id="IPR011602">
    <property type="entry name" value="Type_II_PanK_bac"/>
</dbReference>
<dbReference type="PANTHER" id="PTHR12280">
    <property type="entry name" value="PANTOTHENATE KINASE"/>
    <property type="match status" value="1"/>
</dbReference>
<evidence type="ECO:0000313" key="7">
    <source>
        <dbReference type="EMBL" id="MCR8630687.1"/>
    </source>
</evidence>
<dbReference type="PIRSF" id="PIRSF036940">
    <property type="entry name" value="PanK_bac_aCoA"/>
    <property type="match status" value="1"/>
</dbReference>
<reference evidence="7 8" key="1">
    <citation type="submission" date="2022-08" db="EMBL/GenBank/DDBJ databases">
        <title>Paenibacillus endoradicis sp. nov., Paenibacillus radicibacter sp. nov and Paenibacillus pararadicis sp. nov., three cold-adapted plant growth-promoting bacteria isolated from root of Larix gmelinii in Great Khingan.</title>
        <authorList>
            <person name="Xue H."/>
        </authorList>
    </citation>
    <scope>NUCLEOTIDE SEQUENCE [LARGE SCALE GENOMIC DNA]</scope>
    <source>
        <strain evidence="7 8">N5-1-1-5</strain>
    </source>
</reference>
<keyword evidence="3" id="KW-0547">Nucleotide-binding</keyword>
<dbReference type="CDD" id="cd24085">
    <property type="entry name" value="ASKHA_NBD_PanK-II_bac"/>
    <property type="match status" value="1"/>
</dbReference>
<sequence>MEPIMKMGIDAGGTLIKIAYRAAESEEVMEYIHFPSPQIREAASWIKQHAPEAKVCITGGKAALLQSCLSQHDVSTIVEFDATCRGVQYLLQDVEGAPEAFVLTNCGTGTSIHYADTNKHYRLGGSGVGGGSLIGLSYLLTGIGDYNEIIQTAKKGNREHVDLKVSHIYEGAVPPIPGDLTASNFGNVRTDGSSTRDIADLLASVMGLVGETVTTASVLAAGQCGVSSIVYIGSSFVSNELLQDIVVGYTKLRGAEAVFLENGSYSGAIGAWLSL</sequence>
<dbReference type="EC" id="2.7.1.33" evidence="7"/>
<dbReference type="Proteomes" id="UP001300012">
    <property type="component" value="Unassembled WGS sequence"/>
</dbReference>
<evidence type="ECO:0000256" key="3">
    <source>
        <dbReference type="ARBA" id="ARBA00022741"/>
    </source>
</evidence>
<keyword evidence="8" id="KW-1185">Reference proteome</keyword>
<dbReference type="InterPro" id="IPR043129">
    <property type="entry name" value="ATPase_NBD"/>
</dbReference>
<dbReference type="NCBIfam" id="NF009842">
    <property type="entry name" value="PRK13317.1"/>
    <property type="match status" value="1"/>
</dbReference>
<name>A0ABT1YCM5_9BACL</name>
<comment type="caution">
    <text evidence="7">The sequence shown here is derived from an EMBL/GenBank/DDBJ whole genome shotgun (WGS) entry which is preliminary data.</text>
</comment>
<dbReference type="Gene3D" id="3.30.420.40">
    <property type="match status" value="1"/>
</dbReference>
<dbReference type="SUPFAM" id="SSF53067">
    <property type="entry name" value="Actin-like ATPase domain"/>
    <property type="match status" value="1"/>
</dbReference>
<keyword evidence="1" id="KW-0963">Cytoplasm</keyword>
<proteinExistence type="predicted"/>
<evidence type="ECO:0000313" key="8">
    <source>
        <dbReference type="Proteomes" id="UP001300012"/>
    </source>
</evidence>
<accession>A0ABT1YCM5</accession>
<gene>
    <name evidence="7" type="primary">coaW</name>
    <name evidence="7" type="ORF">NV381_05665</name>
</gene>
<evidence type="ECO:0000256" key="1">
    <source>
        <dbReference type="ARBA" id="ARBA00022490"/>
    </source>
</evidence>
<keyword evidence="6" id="KW-0173">Coenzyme A biosynthesis</keyword>
<evidence type="ECO:0000256" key="6">
    <source>
        <dbReference type="ARBA" id="ARBA00022993"/>
    </source>
</evidence>
<dbReference type="GO" id="GO:0004594">
    <property type="term" value="F:pantothenate kinase activity"/>
    <property type="evidence" value="ECO:0007669"/>
    <property type="project" value="UniProtKB-EC"/>
</dbReference>
<keyword evidence="4 7" id="KW-0418">Kinase</keyword>
<dbReference type="InterPro" id="IPR004567">
    <property type="entry name" value="Type_II_PanK"/>
</dbReference>
<dbReference type="Pfam" id="PF03630">
    <property type="entry name" value="Fumble"/>
    <property type="match status" value="1"/>
</dbReference>
<evidence type="ECO:0000256" key="4">
    <source>
        <dbReference type="ARBA" id="ARBA00022777"/>
    </source>
</evidence>
<evidence type="ECO:0000256" key="5">
    <source>
        <dbReference type="ARBA" id="ARBA00022840"/>
    </source>
</evidence>
<dbReference type="EMBL" id="JANQBD010000003">
    <property type="protein sequence ID" value="MCR8630687.1"/>
    <property type="molecule type" value="Genomic_DNA"/>
</dbReference>
<dbReference type="PANTHER" id="PTHR12280:SF20">
    <property type="entry name" value="4'-PHOSPHOPANTETHEINE PHOSPHATASE"/>
    <property type="match status" value="1"/>
</dbReference>